<dbReference type="EMBL" id="QFBC01000004">
    <property type="protein sequence ID" value="PWE56230.1"/>
    <property type="molecule type" value="Genomic_DNA"/>
</dbReference>
<dbReference type="Proteomes" id="UP000245252">
    <property type="component" value="Unassembled WGS sequence"/>
</dbReference>
<protein>
    <recommendedName>
        <fullName evidence="1">Bro-N domain-containing protein</fullName>
    </recommendedName>
</protein>
<dbReference type="SMART" id="SM01040">
    <property type="entry name" value="Bro-N"/>
    <property type="match status" value="1"/>
</dbReference>
<dbReference type="PANTHER" id="PTHR36180">
    <property type="entry name" value="DNA-BINDING PROTEIN-RELATED-RELATED"/>
    <property type="match status" value="1"/>
</dbReference>
<dbReference type="PANTHER" id="PTHR36180:SF2">
    <property type="entry name" value="BRO FAMILY PROTEIN"/>
    <property type="match status" value="1"/>
</dbReference>
<dbReference type="OrthoDB" id="9808959at2"/>
<evidence type="ECO:0000313" key="2">
    <source>
        <dbReference type="EMBL" id="PWE56230.1"/>
    </source>
</evidence>
<organism evidence="2 3">
    <name type="scientific">Metarhizobium album</name>
    <dbReference type="NCBI Taxonomy" id="2182425"/>
    <lineage>
        <taxon>Bacteria</taxon>
        <taxon>Pseudomonadati</taxon>
        <taxon>Pseudomonadota</taxon>
        <taxon>Alphaproteobacteria</taxon>
        <taxon>Hyphomicrobiales</taxon>
        <taxon>Rhizobiaceae</taxon>
        <taxon>Metarhizobium</taxon>
    </lineage>
</organism>
<dbReference type="RefSeq" id="WP_109458550.1">
    <property type="nucleotide sequence ID" value="NZ_QFBC01000004.1"/>
</dbReference>
<sequence length="248" mass="28186">MTNSDLHTFNFSGLELRVIMQEGEPWFVARDVCFITGSYLSPAGNPNVTMLVQKLNADETQFNRIEVRVGKAVAPRRVVLVSESGLYKLIMRSDKPEARKFQDWVTRDVLPSIRKTGGYLLNEEARDNAHADDRQGMPLPEAFAQMFDLMMQQQAVTNQLLAQLLAERNQAPNEKPKDERRIRKLITAFEAADKFDIEASSPEIGMRASAYCRERGIKYSSRRNNAYGKINVYPTYVFKDMLAEGVIA</sequence>
<dbReference type="AlphaFoldDB" id="A0A2U2DSD6"/>
<name>A0A2U2DSD6_9HYPH</name>
<accession>A0A2U2DSD6</accession>
<reference evidence="2 3" key="1">
    <citation type="submission" date="2018-05" db="EMBL/GenBank/DDBJ databases">
        <title>The draft genome of strain NS-104.</title>
        <authorList>
            <person name="Hang P."/>
            <person name="Jiang J."/>
        </authorList>
    </citation>
    <scope>NUCLEOTIDE SEQUENCE [LARGE SCALE GENOMIC DNA]</scope>
    <source>
        <strain evidence="2 3">NS-104</strain>
    </source>
</reference>
<proteinExistence type="predicted"/>
<feature type="domain" description="Bro-N" evidence="1">
    <location>
        <begin position="1"/>
        <end position="117"/>
    </location>
</feature>
<keyword evidence="3" id="KW-1185">Reference proteome</keyword>
<comment type="caution">
    <text evidence="2">The sequence shown here is derived from an EMBL/GenBank/DDBJ whole genome shotgun (WGS) entry which is preliminary data.</text>
</comment>
<evidence type="ECO:0000259" key="1">
    <source>
        <dbReference type="PROSITE" id="PS51750"/>
    </source>
</evidence>
<dbReference type="Pfam" id="PF02498">
    <property type="entry name" value="Bro-N"/>
    <property type="match status" value="1"/>
</dbReference>
<gene>
    <name evidence="2" type="ORF">DEM27_12450</name>
</gene>
<evidence type="ECO:0000313" key="3">
    <source>
        <dbReference type="Proteomes" id="UP000245252"/>
    </source>
</evidence>
<dbReference type="InterPro" id="IPR003497">
    <property type="entry name" value="BRO_N_domain"/>
</dbReference>
<dbReference type="PROSITE" id="PS51750">
    <property type="entry name" value="BRO_N"/>
    <property type="match status" value="1"/>
</dbReference>